<feature type="domain" description="DUF8040" evidence="1">
    <location>
        <begin position="24"/>
        <end position="84"/>
    </location>
</feature>
<dbReference type="InterPro" id="IPR058353">
    <property type="entry name" value="DUF8040"/>
</dbReference>
<sequence>MVQCAALAMSLYASQWYWKQPYHTSALTGADWVEELIYGHPERIRSCLGMRVHVFMALLAELHLCGLKDSRHVTVKEKVAIFLY</sequence>
<evidence type="ECO:0000259" key="1">
    <source>
        <dbReference type="Pfam" id="PF26138"/>
    </source>
</evidence>
<name>A0A0C3C346_HEBCY</name>
<dbReference type="HOGENOM" id="CLU_171507_1_1_1"/>
<accession>A0A0C3C346</accession>
<dbReference type="EMBL" id="KN831789">
    <property type="protein sequence ID" value="KIM38679.1"/>
    <property type="molecule type" value="Genomic_DNA"/>
</dbReference>
<evidence type="ECO:0000313" key="2">
    <source>
        <dbReference type="EMBL" id="KIM38679.1"/>
    </source>
</evidence>
<dbReference type="OrthoDB" id="2430314at2759"/>
<gene>
    <name evidence="2" type="ORF">M413DRAFT_34935</name>
</gene>
<dbReference type="AlphaFoldDB" id="A0A0C3C346"/>
<keyword evidence="3" id="KW-1185">Reference proteome</keyword>
<feature type="non-terminal residue" evidence="2">
    <location>
        <position position="84"/>
    </location>
</feature>
<evidence type="ECO:0000313" key="3">
    <source>
        <dbReference type="Proteomes" id="UP000053424"/>
    </source>
</evidence>
<reference evidence="3" key="2">
    <citation type="submission" date="2015-01" db="EMBL/GenBank/DDBJ databases">
        <title>Evolutionary Origins and Diversification of the Mycorrhizal Mutualists.</title>
        <authorList>
            <consortium name="DOE Joint Genome Institute"/>
            <consortium name="Mycorrhizal Genomics Consortium"/>
            <person name="Kohler A."/>
            <person name="Kuo A."/>
            <person name="Nagy L.G."/>
            <person name="Floudas D."/>
            <person name="Copeland A."/>
            <person name="Barry K.W."/>
            <person name="Cichocki N."/>
            <person name="Veneault-Fourrey C."/>
            <person name="LaButti K."/>
            <person name="Lindquist E.A."/>
            <person name="Lipzen A."/>
            <person name="Lundell T."/>
            <person name="Morin E."/>
            <person name="Murat C."/>
            <person name="Riley R."/>
            <person name="Ohm R."/>
            <person name="Sun H."/>
            <person name="Tunlid A."/>
            <person name="Henrissat B."/>
            <person name="Grigoriev I.V."/>
            <person name="Hibbett D.S."/>
            <person name="Martin F."/>
        </authorList>
    </citation>
    <scope>NUCLEOTIDE SEQUENCE [LARGE SCALE GENOMIC DNA]</scope>
    <source>
        <strain evidence="3">h7</strain>
    </source>
</reference>
<dbReference type="Pfam" id="PF26138">
    <property type="entry name" value="DUF8040"/>
    <property type="match status" value="1"/>
</dbReference>
<protein>
    <recommendedName>
        <fullName evidence="1">DUF8040 domain-containing protein</fullName>
    </recommendedName>
</protein>
<proteinExistence type="predicted"/>
<reference evidence="2 3" key="1">
    <citation type="submission" date="2014-04" db="EMBL/GenBank/DDBJ databases">
        <authorList>
            <consortium name="DOE Joint Genome Institute"/>
            <person name="Kuo A."/>
            <person name="Gay G."/>
            <person name="Dore J."/>
            <person name="Kohler A."/>
            <person name="Nagy L.G."/>
            <person name="Floudas D."/>
            <person name="Copeland A."/>
            <person name="Barry K.W."/>
            <person name="Cichocki N."/>
            <person name="Veneault-Fourrey C."/>
            <person name="LaButti K."/>
            <person name="Lindquist E.A."/>
            <person name="Lipzen A."/>
            <person name="Lundell T."/>
            <person name="Morin E."/>
            <person name="Murat C."/>
            <person name="Sun H."/>
            <person name="Tunlid A."/>
            <person name="Henrissat B."/>
            <person name="Grigoriev I.V."/>
            <person name="Hibbett D.S."/>
            <person name="Martin F."/>
            <person name="Nordberg H.P."/>
            <person name="Cantor M.N."/>
            <person name="Hua S.X."/>
        </authorList>
    </citation>
    <scope>NUCLEOTIDE SEQUENCE [LARGE SCALE GENOMIC DNA]</scope>
    <source>
        <strain evidence="3">h7</strain>
    </source>
</reference>
<organism evidence="2 3">
    <name type="scientific">Hebeloma cylindrosporum</name>
    <dbReference type="NCBI Taxonomy" id="76867"/>
    <lineage>
        <taxon>Eukaryota</taxon>
        <taxon>Fungi</taxon>
        <taxon>Dikarya</taxon>
        <taxon>Basidiomycota</taxon>
        <taxon>Agaricomycotina</taxon>
        <taxon>Agaricomycetes</taxon>
        <taxon>Agaricomycetidae</taxon>
        <taxon>Agaricales</taxon>
        <taxon>Agaricineae</taxon>
        <taxon>Hymenogastraceae</taxon>
        <taxon>Hebeloma</taxon>
    </lineage>
</organism>
<dbReference type="Proteomes" id="UP000053424">
    <property type="component" value="Unassembled WGS sequence"/>
</dbReference>